<name>A0A834XNU5_APHGI</name>
<dbReference type="Proteomes" id="UP000639338">
    <property type="component" value="Unassembled WGS sequence"/>
</dbReference>
<dbReference type="EMBL" id="JACMRX010000005">
    <property type="protein sequence ID" value="KAF7989466.1"/>
    <property type="molecule type" value="Genomic_DNA"/>
</dbReference>
<evidence type="ECO:0000259" key="1">
    <source>
        <dbReference type="Pfam" id="PF01431"/>
    </source>
</evidence>
<dbReference type="Gene3D" id="3.40.390.10">
    <property type="entry name" value="Collagenase (Catalytic Domain)"/>
    <property type="match status" value="1"/>
</dbReference>
<protein>
    <recommendedName>
        <fullName evidence="1">Peptidase M13 C-terminal domain-containing protein</fullName>
    </recommendedName>
</protein>
<dbReference type="AlphaFoldDB" id="A0A834XNU5"/>
<dbReference type="Pfam" id="PF01431">
    <property type="entry name" value="Peptidase_M13"/>
    <property type="match status" value="1"/>
</dbReference>
<dbReference type="InterPro" id="IPR018497">
    <property type="entry name" value="Peptidase_M13_C"/>
</dbReference>
<accession>A0A834XNU5</accession>
<proteinExistence type="predicted"/>
<dbReference type="InterPro" id="IPR024079">
    <property type="entry name" value="MetalloPept_cat_dom_sf"/>
</dbReference>
<evidence type="ECO:0000313" key="3">
    <source>
        <dbReference type="Proteomes" id="UP000639338"/>
    </source>
</evidence>
<evidence type="ECO:0000313" key="2">
    <source>
        <dbReference type="EMBL" id="KAF7989466.1"/>
    </source>
</evidence>
<organism evidence="2 3">
    <name type="scientific">Aphidius gifuensis</name>
    <name type="common">Parasitoid wasp</name>
    <dbReference type="NCBI Taxonomy" id="684658"/>
    <lineage>
        <taxon>Eukaryota</taxon>
        <taxon>Metazoa</taxon>
        <taxon>Ecdysozoa</taxon>
        <taxon>Arthropoda</taxon>
        <taxon>Hexapoda</taxon>
        <taxon>Insecta</taxon>
        <taxon>Pterygota</taxon>
        <taxon>Neoptera</taxon>
        <taxon>Endopterygota</taxon>
        <taxon>Hymenoptera</taxon>
        <taxon>Apocrita</taxon>
        <taxon>Ichneumonoidea</taxon>
        <taxon>Braconidae</taxon>
        <taxon>Aphidiinae</taxon>
        <taxon>Aphidius</taxon>
    </lineage>
</organism>
<sequence>MQRIKLFKKKKQFLNSIDIDWSSIVSKFYATDTFFRHDLNLIIISYVVLQSDFFDVEQPNYMNYGALGTMIGHEMTHGFDINGMNYDLYGQWDDSLWTSLSKNNFYNMSKCIIEQYNNFTVPEVGLNVNGTITQSETIADNSGIKAAYRAYERSLNNDKKLPGLMYTPKQLFWISYANTRCEIYTNEFLKNNYLSNVHPPSKFRVIGTLSNMPEFTKDFSCPSGSNMNPTKKCSVW</sequence>
<dbReference type="CDD" id="cd08662">
    <property type="entry name" value="M13"/>
    <property type="match status" value="1"/>
</dbReference>
<dbReference type="PROSITE" id="PS51885">
    <property type="entry name" value="NEPRILYSIN"/>
    <property type="match status" value="1"/>
</dbReference>
<comment type="caution">
    <text evidence="2">The sequence shown here is derived from an EMBL/GenBank/DDBJ whole genome shotgun (WGS) entry which is preliminary data.</text>
</comment>
<dbReference type="GO" id="GO:0005886">
    <property type="term" value="C:plasma membrane"/>
    <property type="evidence" value="ECO:0007669"/>
    <property type="project" value="TreeGrafter"/>
</dbReference>
<dbReference type="SUPFAM" id="SSF55486">
    <property type="entry name" value="Metalloproteases ('zincins'), catalytic domain"/>
    <property type="match status" value="1"/>
</dbReference>
<keyword evidence="3" id="KW-1185">Reference proteome</keyword>
<dbReference type="PANTHER" id="PTHR11733:SF224">
    <property type="entry name" value="NEPRILYSIN-2"/>
    <property type="match status" value="1"/>
</dbReference>
<gene>
    <name evidence="2" type="ORF">HCN44_008140</name>
</gene>
<dbReference type="InterPro" id="IPR000718">
    <property type="entry name" value="Peptidase_M13"/>
</dbReference>
<reference evidence="2 3" key="1">
    <citation type="submission" date="2020-08" db="EMBL/GenBank/DDBJ databases">
        <title>Aphidius gifuensis genome sequencing and assembly.</title>
        <authorList>
            <person name="Du Z."/>
        </authorList>
    </citation>
    <scope>NUCLEOTIDE SEQUENCE [LARGE SCALE GENOMIC DNA]</scope>
    <source>
        <strain evidence="2">YNYX2018</strain>
        <tissue evidence="2">Adults</tissue>
    </source>
</reference>
<dbReference type="GO" id="GO:0016485">
    <property type="term" value="P:protein processing"/>
    <property type="evidence" value="ECO:0007669"/>
    <property type="project" value="TreeGrafter"/>
</dbReference>
<dbReference type="PANTHER" id="PTHR11733">
    <property type="entry name" value="ZINC METALLOPROTEASE FAMILY M13 NEPRILYSIN-RELATED"/>
    <property type="match status" value="1"/>
</dbReference>
<feature type="domain" description="Peptidase M13 C-terminal" evidence="1">
    <location>
        <begin position="34"/>
        <end position="235"/>
    </location>
</feature>
<dbReference type="GO" id="GO:0004222">
    <property type="term" value="F:metalloendopeptidase activity"/>
    <property type="evidence" value="ECO:0007669"/>
    <property type="project" value="InterPro"/>
</dbReference>
<dbReference type="PRINTS" id="PR00786">
    <property type="entry name" value="NEPRILYSIN"/>
</dbReference>
<dbReference type="OrthoDB" id="6475849at2759"/>